<evidence type="ECO:0000313" key="2">
    <source>
        <dbReference type="Proteomes" id="UP001187192"/>
    </source>
</evidence>
<dbReference type="PANTHER" id="PTHR12460">
    <property type="entry name" value="CYCLIN-DEPENDENT KINASE INHIBITOR-RELATED PROTEIN"/>
    <property type="match status" value="1"/>
</dbReference>
<dbReference type="GO" id="GO:0031124">
    <property type="term" value="P:mRNA 3'-end processing"/>
    <property type="evidence" value="ECO:0007669"/>
    <property type="project" value="TreeGrafter"/>
</dbReference>
<dbReference type="EMBL" id="BTGU01000102">
    <property type="protein sequence ID" value="GMN60820.1"/>
    <property type="molecule type" value="Genomic_DNA"/>
</dbReference>
<dbReference type="AlphaFoldDB" id="A0AA88DT71"/>
<protein>
    <submittedName>
        <fullName evidence="1">Uncharacterized protein</fullName>
    </submittedName>
</protein>
<dbReference type="GO" id="GO:0000993">
    <property type="term" value="F:RNA polymerase II complex binding"/>
    <property type="evidence" value="ECO:0007669"/>
    <property type="project" value="TreeGrafter"/>
</dbReference>
<proteinExistence type="predicted"/>
<comment type="caution">
    <text evidence="1">The sequence shown here is derived from an EMBL/GenBank/DDBJ whole genome shotgun (WGS) entry which is preliminary data.</text>
</comment>
<dbReference type="Proteomes" id="UP001187192">
    <property type="component" value="Unassembled WGS sequence"/>
</dbReference>
<accession>A0AA88DT71</accession>
<keyword evidence="2" id="KW-1185">Reference proteome</keyword>
<dbReference type="PANTHER" id="PTHR12460:SF0">
    <property type="entry name" value="CID DOMAIN-CONTAINING PROTEIN-RELATED"/>
    <property type="match status" value="1"/>
</dbReference>
<gene>
    <name evidence="1" type="ORF">TIFTF001_029905</name>
</gene>
<sequence>MLVAKLCFELKKKTKNRRSCLVGAKLPNTPLVTRLAFLKEVDIWEERKVFGSRGHSLKDEMLAKNPPPLSVSQVIKSPNPIKIVKRDAHSKLAVGGLPEKIITAFQSVLDEHHNEEAALNKCSTALQSVGRIEDAENALSRGKGFTFEFNVFYMHPFSRKCKMY</sequence>
<name>A0AA88DT71_FICCA</name>
<reference evidence="1" key="1">
    <citation type="submission" date="2023-07" db="EMBL/GenBank/DDBJ databases">
        <title>draft genome sequence of fig (Ficus carica).</title>
        <authorList>
            <person name="Takahashi T."/>
            <person name="Nishimura K."/>
        </authorList>
    </citation>
    <scope>NUCLEOTIDE SEQUENCE</scope>
</reference>
<evidence type="ECO:0000313" key="1">
    <source>
        <dbReference type="EMBL" id="GMN60820.1"/>
    </source>
</evidence>
<organism evidence="1 2">
    <name type="scientific">Ficus carica</name>
    <name type="common">Common fig</name>
    <dbReference type="NCBI Taxonomy" id="3494"/>
    <lineage>
        <taxon>Eukaryota</taxon>
        <taxon>Viridiplantae</taxon>
        <taxon>Streptophyta</taxon>
        <taxon>Embryophyta</taxon>
        <taxon>Tracheophyta</taxon>
        <taxon>Spermatophyta</taxon>
        <taxon>Magnoliopsida</taxon>
        <taxon>eudicotyledons</taxon>
        <taxon>Gunneridae</taxon>
        <taxon>Pentapetalae</taxon>
        <taxon>rosids</taxon>
        <taxon>fabids</taxon>
        <taxon>Rosales</taxon>
        <taxon>Moraceae</taxon>
        <taxon>Ficeae</taxon>
        <taxon>Ficus</taxon>
    </lineage>
</organism>